<dbReference type="RefSeq" id="WP_211322523.1">
    <property type="nucleotide sequence ID" value="NZ_CBCSGC010000185.1"/>
</dbReference>
<organism evidence="6 7">
    <name type="scientific">Paracidovorax anthurii</name>
    <dbReference type="NCBI Taxonomy" id="78229"/>
    <lineage>
        <taxon>Bacteria</taxon>
        <taxon>Pseudomonadati</taxon>
        <taxon>Pseudomonadota</taxon>
        <taxon>Betaproteobacteria</taxon>
        <taxon>Burkholderiales</taxon>
        <taxon>Comamonadaceae</taxon>
        <taxon>Paracidovorax</taxon>
    </lineage>
</organism>
<dbReference type="GO" id="GO:0008775">
    <property type="term" value="F:acetate CoA-transferase activity"/>
    <property type="evidence" value="ECO:0007669"/>
    <property type="project" value="InterPro"/>
</dbReference>
<protein>
    <submittedName>
        <fullName evidence="6">Succinyl-CoA:acetate CoA-transferase</fullName>
    </submittedName>
</protein>
<evidence type="ECO:0000313" key="7">
    <source>
        <dbReference type="Proteomes" id="UP000248856"/>
    </source>
</evidence>
<evidence type="ECO:0000259" key="4">
    <source>
        <dbReference type="Pfam" id="PF02550"/>
    </source>
</evidence>
<dbReference type="Pfam" id="PF02550">
    <property type="entry name" value="AcetylCoA_hydro"/>
    <property type="match status" value="1"/>
</dbReference>
<keyword evidence="7" id="KW-1185">Reference proteome</keyword>
<dbReference type="GO" id="GO:0006083">
    <property type="term" value="P:acetate metabolic process"/>
    <property type="evidence" value="ECO:0007669"/>
    <property type="project" value="InterPro"/>
</dbReference>
<dbReference type="InterPro" id="IPR046433">
    <property type="entry name" value="ActCoA_hydro"/>
</dbReference>
<comment type="similarity">
    <text evidence="1">Belongs to the acetyl-CoA hydrolase/transferase family.</text>
</comment>
<dbReference type="FunFam" id="3.30.750.70:FF:000002">
    <property type="entry name" value="Acetyl-CoA hydrolase Ach1"/>
    <property type="match status" value="1"/>
</dbReference>
<evidence type="ECO:0000256" key="1">
    <source>
        <dbReference type="ARBA" id="ARBA00009632"/>
    </source>
</evidence>
<evidence type="ECO:0000313" key="6">
    <source>
        <dbReference type="EMBL" id="RAR71601.1"/>
    </source>
</evidence>
<dbReference type="InterPro" id="IPR038460">
    <property type="entry name" value="AcetylCoA_hyd_C_sf"/>
</dbReference>
<feature type="binding site" evidence="3">
    <location>
        <position position="402"/>
    </location>
    <ligand>
        <name>CoA</name>
        <dbReference type="ChEBI" id="CHEBI:57287"/>
    </ligand>
</feature>
<evidence type="ECO:0000256" key="3">
    <source>
        <dbReference type="PIRSR" id="PIRSR617821-2"/>
    </source>
</evidence>
<sequence length="518" mass="55870">MPASSITTRPASPSPAHPRIACPLLRDKLMTAEQAAALIPHGARVGMSGFTGAGYPKAIPPALAARIEALHAAGEPFSIGLWTGASTAPELDGALAKVGGVNMRMPYQSDPTCRAQINAGQMQYVDAHLSHVAPYVWFGFWGKLDVAVIEVAGVLPDGRLIPSSSVGNNKTWLDQADRIILEVNAWQPEGLEGMHDIYYGTDLPPHRVPIPLVKPGDRIGEPYLRCDPAKVVAVVATHAPDRNSVFSPPDETSRRIADHIIEFLQHEVRHGRLPPTLLPLQSGVGNIANAVLAGLDAGPFQHLTAYTEVLQDGMLDMLRSGTLESASATALSLSPAATEVFTRDIDFYRERIVLRPQEISNHPELIRRLGLISMNGMIEADIYGNVNSTHVMGSSIMNGIGGSGDYARNAYLSIFMTPSLAKGGSISCIVPMASHVDHTEHDVQIIVTEQGLADLRGLSPSQRSQAVIEKCAHPDFRPALRDYVARARASGCGLHTPHLLDEALSWHQRYLRTGTMRA</sequence>
<dbReference type="SUPFAM" id="SSF100950">
    <property type="entry name" value="NagB/RpiA/CoA transferase-like"/>
    <property type="match status" value="2"/>
</dbReference>
<dbReference type="InterPro" id="IPR037171">
    <property type="entry name" value="NagB/RpiA_transferase-like"/>
</dbReference>
<feature type="binding site" evidence="3">
    <location>
        <position position="378"/>
    </location>
    <ligand>
        <name>CoA</name>
        <dbReference type="ChEBI" id="CHEBI:57287"/>
    </ligand>
</feature>
<dbReference type="FunFam" id="3.40.1080.20:FF:000001">
    <property type="entry name" value="Acetyl-CoA hydrolase Ach1"/>
    <property type="match status" value="1"/>
</dbReference>
<dbReference type="GO" id="GO:0003986">
    <property type="term" value="F:acetyl-CoA hydrolase activity"/>
    <property type="evidence" value="ECO:0007669"/>
    <property type="project" value="TreeGrafter"/>
</dbReference>
<dbReference type="InterPro" id="IPR017821">
    <property type="entry name" value="Succinate_CoA_transferase"/>
</dbReference>
<evidence type="ECO:0000256" key="2">
    <source>
        <dbReference type="PIRSR" id="PIRSR617821-1"/>
    </source>
</evidence>
<evidence type="ECO:0000259" key="5">
    <source>
        <dbReference type="Pfam" id="PF13336"/>
    </source>
</evidence>
<dbReference type="InterPro" id="IPR003702">
    <property type="entry name" value="ActCoA_hydro_N"/>
</dbReference>
<dbReference type="Proteomes" id="UP000248856">
    <property type="component" value="Unassembled WGS sequence"/>
</dbReference>
<feature type="binding site" evidence="3">
    <location>
        <position position="422"/>
    </location>
    <ligand>
        <name>CoA</name>
        <dbReference type="ChEBI" id="CHEBI:57287"/>
    </ligand>
</feature>
<dbReference type="InterPro" id="IPR026888">
    <property type="entry name" value="AcetylCoA_hyd_C"/>
</dbReference>
<name>A0A328YC42_9BURK</name>
<feature type="domain" description="Acetyl-CoA hydrolase/transferase C-terminal" evidence="5">
    <location>
        <begin position="347"/>
        <end position="483"/>
    </location>
</feature>
<dbReference type="Pfam" id="PF13336">
    <property type="entry name" value="AcetylCoA_hyd_C"/>
    <property type="match status" value="1"/>
</dbReference>
<feature type="domain" description="Acetyl-CoA hydrolase/transferase N-terminal" evidence="4">
    <location>
        <begin position="28"/>
        <end position="235"/>
    </location>
</feature>
<feature type="binding site" evidence="3">
    <location>
        <position position="398"/>
    </location>
    <ligand>
        <name>CoA</name>
        <dbReference type="ChEBI" id="CHEBI:57287"/>
    </ligand>
</feature>
<keyword evidence="6" id="KW-0808">Transferase</keyword>
<dbReference type="NCBIfam" id="TIGR03458">
    <property type="entry name" value="YgfH_subfam"/>
    <property type="match status" value="1"/>
</dbReference>
<dbReference type="EMBL" id="QLTA01000093">
    <property type="protein sequence ID" value="RAR71601.1"/>
    <property type="molecule type" value="Genomic_DNA"/>
</dbReference>
<feature type="active site" description="5-glutamyl coenzyme A thioester intermediate" evidence="2">
    <location>
        <position position="308"/>
    </location>
</feature>
<dbReference type="GO" id="GO:0006084">
    <property type="term" value="P:acetyl-CoA metabolic process"/>
    <property type="evidence" value="ECO:0007669"/>
    <property type="project" value="InterPro"/>
</dbReference>
<proteinExistence type="inferred from homology"/>
<dbReference type="PANTHER" id="PTHR43609">
    <property type="entry name" value="ACETYL-COA HYDROLASE"/>
    <property type="match status" value="1"/>
</dbReference>
<dbReference type="AlphaFoldDB" id="A0A328YC42"/>
<gene>
    <name evidence="6" type="ORF">AX018_10936</name>
</gene>
<accession>A0A328YC42</accession>
<dbReference type="PANTHER" id="PTHR43609:SF1">
    <property type="entry name" value="ACETYL-COA HYDROLASE"/>
    <property type="match status" value="1"/>
</dbReference>
<comment type="caution">
    <text evidence="6">The sequence shown here is derived from an EMBL/GenBank/DDBJ whole genome shotgun (WGS) entry which is preliminary data.</text>
</comment>
<dbReference type="Gene3D" id="3.40.1080.20">
    <property type="entry name" value="Acetyl-CoA hydrolase/transferase C-terminal domain"/>
    <property type="match status" value="1"/>
</dbReference>
<dbReference type="Gene3D" id="3.30.750.70">
    <property type="entry name" value="4-hydroxybutyrate coenzyme like domains"/>
    <property type="match status" value="1"/>
</dbReference>
<reference evidence="6 7" key="1">
    <citation type="submission" date="2018-06" db="EMBL/GenBank/DDBJ databases">
        <title>Genomic Encyclopedia of Archaeal and Bacterial Type Strains, Phase II (KMG-II): from individual species to whole genera.</title>
        <authorList>
            <person name="Goeker M."/>
        </authorList>
    </citation>
    <scope>NUCLEOTIDE SEQUENCE [LARGE SCALE GENOMIC DNA]</scope>
    <source>
        <strain evidence="6 7">CFPB 3232</strain>
    </source>
</reference>
<dbReference type="Gene3D" id="3.40.1080.10">
    <property type="entry name" value="Glutaconate Coenzyme A-transferase"/>
    <property type="match status" value="1"/>
</dbReference>